<dbReference type="PANTHER" id="PTHR22847">
    <property type="entry name" value="WD40 REPEAT PROTEIN"/>
    <property type="match status" value="1"/>
</dbReference>
<name>A0A8H5BC77_9AGAR</name>
<dbReference type="Gene3D" id="3.40.50.300">
    <property type="entry name" value="P-loop containing nucleotide triphosphate hydrolases"/>
    <property type="match status" value="1"/>
</dbReference>
<dbReference type="SUPFAM" id="SSF52540">
    <property type="entry name" value="P-loop containing nucleoside triphosphate hydrolases"/>
    <property type="match status" value="1"/>
</dbReference>
<evidence type="ECO:0000313" key="6">
    <source>
        <dbReference type="Proteomes" id="UP000567179"/>
    </source>
</evidence>
<evidence type="ECO:0000313" key="5">
    <source>
        <dbReference type="EMBL" id="KAF5320674.1"/>
    </source>
</evidence>
<dbReference type="CDD" id="cd21037">
    <property type="entry name" value="MLKL_NTD"/>
    <property type="match status" value="1"/>
</dbReference>
<feature type="repeat" description="WD" evidence="3">
    <location>
        <begin position="916"/>
        <end position="957"/>
    </location>
</feature>
<dbReference type="SUPFAM" id="SSF50998">
    <property type="entry name" value="Quinoprotein alcohol dehydrogenase-like"/>
    <property type="match status" value="1"/>
</dbReference>
<dbReference type="InterPro" id="IPR011047">
    <property type="entry name" value="Quinoprotein_ADH-like_sf"/>
</dbReference>
<evidence type="ECO:0000256" key="2">
    <source>
        <dbReference type="ARBA" id="ARBA00022737"/>
    </source>
</evidence>
<feature type="repeat" description="WD" evidence="3">
    <location>
        <begin position="958"/>
        <end position="999"/>
    </location>
</feature>
<dbReference type="PANTHER" id="PTHR22847:SF637">
    <property type="entry name" value="WD REPEAT DOMAIN 5B"/>
    <property type="match status" value="1"/>
</dbReference>
<dbReference type="OrthoDB" id="3027122at2759"/>
<comment type="caution">
    <text evidence="5">The sequence shown here is derived from an EMBL/GenBank/DDBJ whole genome shotgun (WGS) entry which is preliminary data.</text>
</comment>
<feature type="repeat" description="WD" evidence="3">
    <location>
        <begin position="1000"/>
        <end position="1041"/>
    </location>
</feature>
<dbReference type="InterPro" id="IPR020472">
    <property type="entry name" value="WD40_PAC1"/>
</dbReference>
<feature type="repeat" description="WD" evidence="3">
    <location>
        <begin position="831"/>
        <end position="873"/>
    </location>
</feature>
<dbReference type="InterPro" id="IPR056884">
    <property type="entry name" value="NPHP3-like_N"/>
</dbReference>
<feature type="domain" description="Nephrocystin 3-like N-terminal" evidence="4">
    <location>
        <begin position="241"/>
        <end position="398"/>
    </location>
</feature>
<dbReference type="PROSITE" id="PS50294">
    <property type="entry name" value="WD_REPEATS_REGION"/>
    <property type="match status" value="5"/>
</dbReference>
<sequence>MAETVQYVEKRQPFFSPHLSPPLMVMVNLKKSFKKKVSDINRDDAVKTATGVLTTALDLAQEALKNVPVPGLQLAVQGLLSVITGIEQTRSNLDKLKRIRDNLIELTNSVLEPLSKKSASEISPELQMAIDQLIASTRKLVTFAEEWSRRSSKNAFTRFFQRDADTGDLQEIETTIQQALSIFQRQESQKLIRETEKLVDNLPHAPAGFYDAGASSSQDGSLAKPTTCFEGTRLSVLNDISLWMRDRAPNAPHLYWLNGVAGIGKSTIAYTVAKVASEEGVLGGSFFISRRSIPSLRDPSFIIPTIARQLSQFSTDLKLLIGQALEKNPNAPLESARRQMDQLILNPLKAANWKGPPIIIVIDALDECDKAGGKDLLQALMGPTAQLSSVIRLFLTSRPELHIRSAFGPQSNKKAFVLHDIEKTVVEGDIHEYLKHGVSEIPAALELDLPPTWVKPTEFKTLVHRAGNLFIYAATVLRVLGDEGEANPPRQLRILLDSQNAAHASVFAALDELYLQLLRSSYPNKTQSILDRFHHVVGTIIFLKTPLSMAALERFTGVDPGDVQGALVQLQSVIITPRSRDDYPHIHHPSFPEFLTTPSRCSDKEFLIVEKVQEGWLAARCLYVMIAQLKKDPLGIKGMPPGEIWGETERKSKCAALISPELQYACRYWVSHLERADLQDINLAVLLQNFTSKFLLRWIEVMGLLGYTDLQLLPPISRQSQTCAISMPCHPNVVSLLREAYQLVMLNFDILLSQSSSVYQIITFLPDDSVIRQTYGQTDAETPDSTLSRPAHHAGTFSVALSKDFQRIAAGAADKIVSVWDALLGTHIVDLKGHTDWITFVDFSTESSSRLLSTSQDNTVIIWNVTTGESRPLIGHTNWVMCGVFSPNGKTVASASEDASIKLWNTESGLNFNTLISEENSPIYSVAFSPDGTKLASGCHSGTVQLWNAESGDLLWNLLGHPRPAACVAWSPNNLRIVSGSWDFTNRVWEVATGEHVFTIEGHTDGMNCILITPDGSKVISGADDKTVRIWDSASGNFIRVLEERHAHWVMSVSISTCGTRLISSSWEGAVVLWDCETWTPLLTLDVAGRGSRK</sequence>
<dbReference type="PRINTS" id="PR00320">
    <property type="entry name" value="GPROTEINBRPT"/>
</dbReference>
<dbReference type="Pfam" id="PF00400">
    <property type="entry name" value="WD40"/>
    <property type="match status" value="7"/>
</dbReference>
<keyword evidence="1 3" id="KW-0853">WD repeat</keyword>
<dbReference type="Gene3D" id="2.130.10.10">
    <property type="entry name" value="YVTN repeat-like/Quinoprotein amine dehydrogenase"/>
    <property type="match status" value="2"/>
</dbReference>
<dbReference type="EMBL" id="JAACJJ010000028">
    <property type="protein sequence ID" value="KAF5320674.1"/>
    <property type="molecule type" value="Genomic_DNA"/>
</dbReference>
<dbReference type="PROSITE" id="PS00678">
    <property type="entry name" value="WD_REPEATS_1"/>
    <property type="match status" value="2"/>
</dbReference>
<dbReference type="PROSITE" id="PS50082">
    <property type="entry name" value="WD_REPEATS_2"/>
    <property type="match status" value="7"/>
</dbReference>
<evidence type="ECO:0000256" key="1">
    <source>
        <dbReference type="ARBA" id="ARBA00022574"/>
    </source>
</evidence>
<dbReference type="GO" id="GO:0005634">
    <property type="term" value="C:nucleus"/>
    <property type="evidence" value="ECO:0007669"/>
    <property type="project" value="TreeGrafter"/>
</dbReference>
<dbReference type="AlphaFoldDB" id="A0A8H5BC77"/>
<dbReference type="Proteomes" id="UP000567179">
    <property type="component" value="Unassembled WGS sequence"/>
</dbReference>
<feature type="repeat" description="WD" evidence="3">
    <location>
        <begin position="1043"/>
        <end position="1084"/>
    </location>
</feature>
<dbReference type="GO" id="GO:1990234">
    <property type="term" value="C:transferase complex"/>
    <property type="evidence" value="ECO:0007669"/>
    <property type="project" value="UniProtKB-ARBA"/>
</dbReference>
<keyword evidence="2" id="KW-0677">Repeat</keyword>
<feature type="repeat" description="WD" evidence="3">
    <location>
        <begin position="873"/>
        <end position="914"/>
    </location>
</feature>
<protein>
    <recommendedName>
        <fullName evidence="4">Nephrocystin 3-like N-terminal domain-containing protein</fullName>
    </recommendedName>
</protein>
<evidence type="ECO:0000256" key="3">
    <source>
        <dbReference type="PROSITE-ProRule" id="PRU00221"/>
    </source>
</evidence>
<dbReference type="InterPro" id="IPR019775">
    <property type="entry name" value="WD40_repeat_CS"/>
</dbReference>
<dbReference type="Pfam" id="PF24883">
    <property type="entry name" value="NPHP3_N"/>
    <property type="match status" value="1"/>
</dbReference>
<dbReference type="InterPro" id="IPR015943">
    <property type="entry name" value="WD40/YVTN_repeat-like_dom_sf"/>
</dbReference>
<dbReference type="InterPro" id="IPR027417">
    <property type="entry name" value="P-loop_NTPase"/>
</dbReference>
<dbReference type="CDD" id="cd00200">
    <property type="entry name" value="WD40"/>
    <property type="match status" value="1"/>
</dbReference>
<evidence type="ECO:0000259" key="4">
    <source>
        <dbReference type="Pfam" id="PF24883"/>
    </source>
</evidence>
<dbReference type="InterPro" id="IPR001680">
    <property type="entry name" value="WD40_rpt"/>
</dbReference>
<proteinExistence type="predicted"/>
<gene>
    <name evidence="5" type="ORF">D9619_001991</name>
</gene>
<keyword evidence="6" id="KW-1185">Reference proteome</keyword>
<organism evidence="5 6">
    <name type="scientific">Psilocybe cf. subviscida</name>
    <dbReference type="NCBI Taxonomy" id="2480587"/>
    <lineage>
        <taxon>Eukaryota</taxon>
        <taxon>Fungi</taxon>
        <taxon>Dikarya</taxon>
        <taxon>Basidiomycota</taxon>
        <taxon>Agaricomycotina</taxon>
        <taxon>Agaricomycetes</taxon>
        <taxon>Agaricomycetidae</taxon>
        <taxon>Agaricales</taxon>
        <taxon>Agaricineae</taxon>
        <taxon>Strophariaceae</taxon>
        <taxon>Psilocybe</taxon>
    </lineage>
</organism>
<feature type="repeat" description="WD" evidence="3">
    <location>
        <begin position="789"/>
        <end position="821"/>
    </location>
</feature>
<accession>A0A8H5BC77</accession>
<reference evidence="5 6" key="1">
    <citation type="journal article" date="2020" name="ISME J.">
        <title>Uncovering the hidden diversity of litter-decomposition mechanisms in mushroom-forming fungi.</title>
        <authorList>
            <person name="Floudas D."/>
            <person name="Bentzer J."/>
            <person name="Ahren D."/>
            <person name="Johansson T."/>
            <person name="Persson P."/>
            <person name="Tunlid A."/>
        </authorList>
    </citation>
    <scope>NUCLEOTIDE SEQUENCE [LARGE SCALE GENOMIC DNA]</scope>
    <source>
        <strain evidence="5 6">CBS 101986</strain>
    </source>
</reference>
<dbReference type="InterPro" id="IPR059179">
    <property type="entry name" value="MLKL-like_MCAfunc"/>
</dbReference>
<dbReference type="SMART" id="SM00320">
    <property type="entry name" value="WD40"/>
    <property type="match status" value="7"/>
</dbReference>